<accession>A0ABQ2DYI9</accession>
<reference evidence="3" key="1">
    <citation type="journal article" date="2019" name="Int. J. Syst. Evol. Microbiol.">
        <title>The Global Catalogue of Microorganisms (GCM) 10K type strain sequencing project: providing services to taxonomists for standard genome sequencing and annotation.</title>
        <authorList>
            <consortium name="The Broad Institute Genomics Platform"/>
            <consortium name="The Broad Institute Genome Sequencing Center for Infectious Disease"/>
            <person name="Wu L."/>
            <person name="Ma J."/>
        </authorList>
    </citation>
    <scope>NUCLEOTIDE SEQUENCE [LARGE SCALE GENOMIC DNA]</scope>
    <source>
        <strain evidence="3">JCM 30071</strain>
    </source>
</reference>
<dbReference type="InterPro" id="IPR014820">
    <property type="entry name" value="PriCT_1"/>
</dbReference>
<dbReference type="SMART" id="SM00942">
    <property type="entry name" value="PriCT_1"/>
    <property type="match status" value="1"/>
</dbReference>
<feature type="domain" description="Primase C-terminal 1" evidence="1">
    <location>
        <begin position="267"/>
        <end position="332"/>
    </location>
</feature>
<proteinExistence type="predicted"/>
<keyword evidence="3" id="KW-1185">Reference proteome</keyword>
<dbReference type="Pfam" id="PF08708">
    <property type="entry name" value="PriCT_1"/>
    <property type="match status" value="1"/>
</dbReference>
<comment type="caution">
    <text evidence="2">The sequence shown here is derived from an EMBL/GenBank/DDBJ whole genome shotgun (WGS) entry which is preliminary data.</text>
</comment>
<dbReference type="RefSeq" id="WP_188944477.1">
    <property type="nucleotide sequence ID" value="NZ_BMPN01000017.1"/>
</dbReference>
<dbReference type="Proteomes" id="UP000634435">
    <property type="component" value="Unassembled WGS sequence"/>
</dbReference>
<evidence type="ECO:0000259" key="1">
    <source>
        <dbReference type="SMART" id="SM00942"/>
    </source>
</evidence>
<evidence type="ECO:0000313" key="3">
    <source>
        <dbReference type="Proteomes" id="UP000634435"/>
    </source>
</evidence>
<name>A0ABQ2DYI9_9BACI</name>
<organism evidence="2 3">
    <name type="scientific">Virgibacillus kapii</name>
    <dbReference type="NCBI Taxonomy" id="1638645"/>
    <lineage>
        <taxon>Bacteria</taxon>
        <taxon>Bacillati</taxon>
        <taxon>Bacillota</taxon>
        <taxon>Bacilli</taxon>
        <taxon>Bacillales</taxon>
        <taxon>Bacillaceae</taxon>
        <taxon>Virgibacillus</taxon>
    </lineage>
</organism>
<gene>
    <name evidence="2" type="primary">repR</name>
    <name evidence="2" type="ORF">GCM10007111_44000</name>
</gene>
<evidence type="ECO:0000313" key="2">
    <source>
        <dbReference type="EMBL" id="GGJ77627.1"/>
    </source>
</evidence>
<protein>
    <submittedName>
        <fullName evidence="2">Replication protein RepR</fullName>
    </submittedName>
</protein>
<dbReference type="EMBL" id="BMPN01000017">
    <property type="protein sequence ID" value="GGJ77627.1"/>
    <property type="molecule type" value="Genomic_DNA"/>
</dbReference>
<sequence length="493" mass="57224">MQIIDVQATDVIQSMTNNDLYLYKRKNSNAAFRDLVAYDTYMQNSHKTGTVFVSRSKEDLTEGKGFIVTSYEALNTKYRKLTHWTPNIFRGGRYYDFQRQYIKGHEKENLKQINVIGFDIDTKNVDLYALFLACDELNLPRPNVLLETPRGYQGFFILDTPFFIHKQGDYKALRVADRIASNILEALSHYVPVDSNCNQFGFYRIPNDENIIYFDDEKIETNSLIEWSKAYEHEAKKQRFHVIYGGKHSSECQYVASDWYRALLQTRSIRAGEYAASRNNALLTLALANYADNIPFETAYDVLDQWNSALDHPLPLKEFERTLKSAYSGKYKGVQRDYVESLLENWTDGNATFTGQSGWYKFAKPREDRERSHYKEWEQDIVSYLEANTSAEQPFYSCSLRGLAKQLDMPVSTLKEVLKKSTYLYKKTKGKGRAAKTILATKSMLFNHLIVIRKKDDKTVQMIFTELFCDTQKLNNGHEKFKGFSTETVRDTS</sequence>